<dbReference type="PANTHER" id="PTHR33184">
    <property type="entry name" value="PROTEIN TAPETUM DETERMINANT 1-LIKE-RELATED"/>
    <property type="match status" value="1"/>
</dbReference>
<evidence type="ECO:0000313" key="3">
    <source>
        <dbReference type="EMBL" id="CAK9861501.1"/>
    </source>
</evidence>
<gene>
    <name evidence="3" type="ORF">CSSPJE1EN2_LOCUS4496</name>
</gene>
<organism evidence="3 4">
    <name type="scientific">Sphagnum jensenii</name>
    <dbReference type="NCBI Taxonomy" id="128206"/>
    <lineage>
        <taxon>Eukaryota</taxon>
        <taxon>Viridiplantae</taxon>
        <taxon>Streptophyta</taxon>
        <taxon>Embryophyta</taxon>
        <taxon>Bryophyta</taxon>
        <taxon>Sphagnophytina</taxon>
        <taxon>Sphagnopsida</taxon>
        <taxon>Sphagnales</taxon>
        <taxon>Sphagnaceae</taxon>
        <taxon>Sphagnum</taxon>
    </lineage>
</organism>
<keyword evidence="4" id="KW-1185">Reference proteome</keyword>
<accession>A0ABP1AG35</accession>
<dbReference type="Pfam" id="PF24068">
    <property type="entry name" value="TPD1_C"/>
    <property type="match status" value="1"/>
</dbReference>
<sequence length="237" mass="25830">MTTFLAVVGVNRRLSSPMQLLLPLFFITLMTCTLAFSGGVQSSQKGLNTTGSCITQPAMQQALTFLFWIDDLVDVCMHVFPTADCSGIAEQGANCRGPLMSGEMQLNGQAATVLQHRQKNKYTYRRQLPEFNGTCTKLDISLVQGQEGTMGGIPTFGVEITNVCTGGCPISDVHVACGDFASAMLVNPAMFRRLSLNDCLVNNGNPISDGDMIRFEYDNSFMYPMHVQSAVTCHWTS</sequence>
<feature type="transmembrane region" description="Helical" evidence="2">
    <location>
        <begin position="20"/>
        <end position="40"/>
    </location>
</feature>
<evidence type="ECO:0000256" key="1">
    <source>
        <dbReference type="ARBA" id="ARBA00022729"/>
    </source>
</evidence>
<dbReference type="EMBL" id="OZ023713">
    <property type="protein sequence ID" value="CAK9861501.1"/>
    <property type="molecule type" value="Genomic_DNA"/>
</dbReference>
<name>A0ABP1AG35_9BRYO</name>
<keyword evidence="2" id="KW-0812">Transmembrane</keyword>
<keyword evidence="2" id="KW-1133">Transmembrane helix</keyword>
<protein>
    <submittedName>
        <fullName evidence="3">Uncharacterized protein</fullName>
    </submittedName>
</protein>
<dbReference type="Proteomes" id="UP001497522">
    <property type="component" value="Chromosome 12"/>
</dbReference>
<dbReference type="InterPro" id="IPR040361">
    <property type="entry name" value="TPD1"/>
</dbReference>
<keyword evidence="1" id="KW-0732">Signal</keyword>
<reference evidence="3" key="1">
    <citation type="submission" date="2024-03" db="EMBL/GenBank/DDBJ databases">
        <authorList>
            <consortium name="ELIXIR-Norway"/>
            <consortium name="Elixir Norway"/>
        </authorList>
    </citation>
    <scope>NUCLEOTIDE SEQUENCE</scope>
</reference>
<evidence type="ECO:0000313" key="4">
    <source>
        <dbReference type="Proteomes" id="UP001497522"/>
    </source>
</evidence>
<dbReference type="PANTHER" id="PTHR33184:SF77">
    <property type="entry name" value="TPD1 PROTEIN HOMOLOG 1-LIKE"/>
    <property type="match status" value="1"/>
</dbReference>
<proteinExistence type="predicted"/>
<evidence type="ECO:0000256" key="2">
    <source>
        <dbReference type="SAM" id="Phobius"/>
    </source>
</evidence>
<keyword evidence="2" id="KW-0472">Membrane</keyword>